<reference evidence="2 3" key="1">
    <citation type="submission" date="2019-12" db="EMBL/GenBank/DDBJ databases">
        <title>Whole genome sequencing of endophytic Actinobacterium Micromonospora sp. MPMI6T.</title>
        <authorList>
            <person name="Evv R."/>
            <person name="Podile A.R."/>
        </authorList>
    </citation>
    <scope>NUCLEOTIDE SEQUENCE [LARGE SCALE GENOMIC DNA]</scope>
    <source>
        <strain evidence="2 3">MPMI6</strain>
    </source>
</reference>
<feature type="domain" description="AAA+ ATPase" evidence="1">
    <location>
        <begin position="337"/>
        <end position="481"/>
    </location>
</feature>
<protein>
    <recommendedName>
        <fullName evidence="1">AAA+ ATPase domain-containing protein</fullName>
    </recommendedName>
</protein>
<evidence type="ECO:0000313" key="3">
    <source>
        <dbReference type="Proteomes" id="UP000823521"/>
    </source>
</evidence>
<dbReference type="Proteomes" id="UP000823521">
    <property type="component" value="Unassembled WGS sequence"/>
</dbReference>
<gene>
    <name evidence="2" type="ORF">GSF22_05160</name>
</gene>
<dbReference type="EMBL" id="WVUH01000024">
    <property type="protein sequence ID" value="MBO4205399.1"/>
    <property type="molecule type" value="Genomic_DNA"/>
</dbReference>
<keyword evidence="3" id="KW-1185">Reference proteome</keyword>
<dbReference type="InterPro" id="IPR003593">
    <property type="entry name" value="AAA+_ATPase"/>
</dbReference>
<dbReference type="PANTHER" id="PTHR46312:SF2">
    <property type="entry name" value="NUCLEOTIDE-BINDING OLIGOMERIZATION DOMAIN-CONTAINING PROTEIN 2-LIKE"/>
    <property type="match status" value="1"/>
</dbReference>
<dbReference type="Pfam" id="PF22738">
    <property type="entry name" value="NNH7"/>
    <property type="match status" value="1"/>
</dbReference>
<name>A0ABS3VLY0_MICEH</name>
<dbReference type="SMART" id="SM00382">
    <property type="entry name" value="AAA"/>
    <property type="match status" value="1"/>
</dbReference>
<dbReference type="InterPro" id="IPR027417">
    <property type="entry name" value="P-loop_NTPase"/>
</dbReference>
<dbReference type="Gene3D" id="3.40.50.300">
    <property type="entry name" value="P-loop containing nucleotide triphosphate hydrolases"/>
    <property type="match status" value="1"/>
</dbReference>
<proteinExistence type="predicted"/>
<evidence type="ECO:0000313" key="2">
    <source>
        <dbReference type="EMBL" id="MBO4205399.1"/>
    </source>
</evidence>
<dbReference type="RefSeq" id="WP_208811582.1">
    <property type="nucleotide sequence ID" value="NZ_WVUH01000024.1"/>
</dbReference>
<dbReference type="PANTHER" id="PTHR46312">
    <property type="entry name" value="NACHT DOMAIN-CONTAINING PROTEIN"/>
    <property type="match status" value="1"/>
</dbReference>
<dbReference type="SUPFAM" id="SSF52540">
    <property type="entry name" value="P-loop containing nucleoside triphosphate hydrolases"/>
    <property type="match status" value="1"/>
</dbReference>
<evidence type="ECO:0000259" key="1">
    <source>
        <dbReference type="SMART" id="SM00382"/>
    </source>
</evidence>
<comment type="caution">
    <text evidence="2">The sequence shown here is derived from an EMBL/GenBank/DDBJ whole genome shotgun (WGS) entry which is preliminary data.</text>
</comment>
<sequence length="1107" mass="122157">MPQVLSYADAVRLLGGQRSRFVETFDRLTGGVLLAASVPLPALLGIFDAKAEFVRLGHDLVRSASERRSGLSRYGRTQRLEAAHAVLAVTAYFEVLARAELPFAFADLAVDAGEQLTFAGAYAPDPRMLTDALFGTVAPVPGPHLPYPRYRAALVDFYGTLGLRLGNFVRGLAAWERLDRAGQRAFAALLDSAPERAADRHRDLLTQFAAEFPEVRFWLGLHEHEATRGELRSLAAGLVELRAALDAISTGRAPDERRAALARAYATELDQPIVASGEVPAGLRVPTLGAAYVPPLCRIVALAPADRPSDEAWWDRQPLRDDLWQSLLVHLTSPGATVAPLLVLGQPGSGKSLLTRILAAQLPAADFMVVRVTLRHVYAAADLQEQIEQAVRYDTGERVDWPALSRSAGDALPVVLLDGFDELLQATGVAQTDYLRRVAAFQRREADQGRPVAVLVTSRTSVADRAQPPAGTVAVRLEPFDDARVAAWVDTWNMVNAGPFAALGVQRLDPATVLAHRELAGQPLLLLMLALYDAEGNDLRSAGDLRRGELYERLLRRFARREVVKHRAGLSARDLDRAVEEELRRLSVVAFAMFNRRAQAVTDTDLEADLAALKVGAPASAVDRSGLRTPLRAAEVVLGRFFFIHRSRATLDDTRHESYEFLHATFGEYLVARFTTQVLADLVARDTASSLSLGGDPVDDDLLHALLSYAVLTSRAPVLAFLAEHTATLDEQRRADWADLLLRLFRAAPYATGGRRFDGYRPMLLPVPARHAAYTANLLLLAVCAAGEVTAGQLFPDVTDVVGRWRGQALLWRSQLDDEEWASLVNALALDRRVTGHGRDVALSRDDGGFTPPPVDMPWAHGLRPVADVDVLFYQVPDQETWFRRRTHFECDVDDDTVRHTLEPIVDYLPDSTSLFVRPWADALPSAARLLLDAWLLPYFHGVAPEEQARAYRRCARVAVTVENQWGSLPYTYPLLLLDRLAGDREVPAELAFEILMACTDVVVDRGSGTTAALRCIVALLGRDRTVDVKLYMMTDELLALSRRGEYVDWLDDLFADVLVRLYELELGRVPLSAAEAESFRRRYGDRRPDLVQRLRPLVDGPADGRE</sequence>
<accession>A0ABS3VLY0</accession>
<dbReference type="InterPro" id="IPR054567">
    <property type="entry name" value="NNH7"/>
</dbReference>
<organism evidence="2 3">
    <name type="scientific">Micromonospora echinofusca</name>
    <dbReference type="NCBI Taxonomy" id="47858"/>
    <lineage>
        <taxon>Bacteria</taxon>
        <taxon>Bacillati</taxon>
        <taxon>Actinomycetota</taxon>
        <taxon>Actinomycetes</taxon>
        <taxon>Micromonosporales</taxon>
        <taxon>Micromonosporaceae</taxon>
        <taxon>Micromonospora</taxon>
    </lineage>
</organism>